<evidence type="ECO:0000313" key="7">
    <source>
        <dbReference type="EMBL" id="MBL0424564.1"/>
    </source>
</evidence>
<dbReference type="PANTHER" id="PTHR30482">
    <property type="entry name" value="HIGH-AFFINITY BRANCHED-CHAIN AMINO ACID TRANSPORT SYSTEM PERMEASE"/>
    <property type="match status" value="1"/>
</dbReference>
<gene>
    <name evidence="7" type="ORF">JI746_05520</name>
</gene>
<comment type="caution">
    <text evidence="7">The sequence shown here is derived from an EMBL/GenBank/DDBJ whole genome shotgun (WGS) entry which is preliminary data.</text>
</comment>
<evidence type="ECO:0000256" key="6">
    <source>
        <dbReference type="SAM" id="Phobius"/>
    </source>
</evidence>
<comment type="subcellular location">
    <subcellularLocation>
        <location evidence="1">Cell membrane</location>
        <topology evidence="1">Multi-pass membrane protein</topology>
    </subcellularLocation>
</comment>
<keyword evidence="2" id="KW-1003">Cell membrane</keyword>
<evidence type="ECO:0000256" key="4">
    <source>
        <dbReference type="ARBA" id="ARBA00022989"/>
    </source>
</evidence>
<reference evidence="7 8" key="1">
    <citation type="journal article" date="2017" name="Int. J. Syst. Evol. Microbiol.">
        <title>Ramlibacter alkalitolerans sp. nov., alkali-tolerant bacterium isolated from soil of ginseng.</title>
        <authorList>
            <person name="Lee D.H."/>
            <person name="Cha C.J."/>
        </authorList>
    </citation>
    <scope>NUCLEOTIDE SEQUENCE [LARGE SCALE GENOMIC DNA]</scope>
    <source>
        <strain evidence="7 8">KACC 19305</strain>
    </source>
</reference>
<evidence type="ECO:0000256" key="3">
    <source>
        <dbReference type="ARBA" id="ARBA00022692"/>
    </source>
</evidence>
<feature type="transmembrane region" description="Helical" evidence="6">
    <location>
        <begin position="232"/>
        <end position="259"/>
    </location>
</feature>
<dbReference type="RefSeq" id="WP_201687816.1">
    <property type="nucleotide sequence ID" value="NZ_JAEQND010000003.1"/>
</dbReference>
<keyword evidence="4 6" id="KW-1133">Transmembrane helix</keyword>
<keyword evidence="8" id="KW-1185">Reference proteome</keyword>
<dbReference type="InterPro" id="IPR001851">
    <property type="entry name" value="ABC_transp_permease"/>
</dbReference>
<organism evidence="7 8">
    <name type="scientific">Ramlibacter alkalitolerans</name>
    <dbReference type="NCBI Taxonomy" id="2039631"/>
    <lineage>
        <taxon>Bacteria</taxon>
        <taxon>Pseudomonadati</taxon>
        <taxon>Pseudomonadota</taxon>
        <taxon>Betaproteobacteria</taxon>
        <taxon>Burkholderiales</taxon>
        <taxon>Comamonadaceae</taxon>
        <taxon>Ramlibacter</taxon>
    </lineage>
</organism>
<evidence type="ECO:0000256" key="2">
    <source>
        <dbReference type="ARBA" id="ARBA00022475"/>
    </source>
</evidence>
<sequence length="335" mass="35825">MKPLAIFLAVGALALTVPFWGTEYALSFTIQMLVFVILAYSWNLIGGYTGYTHFGQVCFFGLGGYTGALLVTKLGMAWYFAAPIAALVGVLLAVPLGMAMLRLRGPYFAIGMFGLARVLESFVLGFDSLTQGGTGLYLTPLSNLRPVYFALVALALVMMIATWRLDNSRLGLKLLAIREDEEAADALGVRTTRLKVGTFVVSAIAPAAVGALYATYLGFIDPPTAFSPVMELTTIAIVLLGGMGTVFGPLVGAVVLSVVNELLWARFPEGYLAIVGTLILLAVLFMPRGIVNLAMKKGWLPPGRGLLRQLAREDSRAIKEAPALVLAEDVKRAEA</sequence>
<evidence type="ECO:0000256" key="1">
    <source>
        <dbReference type="ARBA" id="ARBA00004651"/>
    </source>
</evidence>
<feature type="transmembrane region" description="Helical" evidence="6">
    <location>
        <begin position="77"/>
        <end position="100"/>
    </location>
</feature>
<protein>
    <submittedName>
        <fullName evidence="7">Branched-chain amino acid ABC transporter permease</fullName>
    </submittedName>
</protein>
<keyword evidence="3 6" id="KW-0812">Transmembrane</keyword>
<dbReference type="Pfam" id="PF02653">
    <property type="entry name" value="BPD_transp_2"/>
    <property type="match status" value="1"/>
</dbReference>
<dbReference type="PANTHER" id="PTHR30482:SF20">
    <property type="entry name" value="HIGH-AFFINITY BRANCHED-CHAIN AMINO ACID TRANSPORT SYSTEM PERMEASE PROTEIN LIVM"/>
    <property type="match status" value="1"/>
</dbReference>
<dbReference type="InterPro" id="IPR043428">
    <property type="entry name" value="LivM-like"/>
</dbReference>
<dbReference type="EMBL" id="JAEQND010000003">
    <property type="protein sequence ID" value="MBL0424564.1"/>
    <property type="molecule type" value="Genomic_DNA"/>
</dbReference>
<proteinExistence type="predicted"/>
<dbReference type="Proteomes" id="UP000622707">
    <property type="component" value="Unassembled WGS sequence"/>
</dbReference>
<evidence type="ECO:0000313" key="8">
    <source>
        <dbReference type="Proteomes" id="UP000622707"/>
    </source>
</evidence>
<dbReference type="CDD" id="cd06581">
    <property type="entry name" value="TM_PBP1_LivM_like"/>
    <property type="match status" value="1"/>
</dbReference>
<feature type="transmembrane region" description="Helical" evidence="6">
    <location>
        <begin position="271"/>
        <end position="291"/>
    </location>
</feature>
<name>A0ABS1JK20_9BURK</name>
<evidence type="ECO:0000256" key="5">
    <source>
        <dbReference type="ARBA" id="ARBA00023136"/>
    </source>
</evidence>
<feature type="transmembrane region" description="Helical" evidence="6">
    <location>
        <begin position="107"/>
        <end position="126"/>
    </location>
</feature>
<keyword evidence="5 6" id="KW-0472">Membrane</keyword>
<accession>A0ABS1JK20</accession>
<feature type="transmembrane region" description="Helical" evidence="6">
    <location>
        <begin position="199"/>
        <end position="220"/>
    </location>
</feature>
<feature type="transmembrane region" description="Helical" evidence="6">
    <location>
        <begin position="146"/>
        <end position="165"/>
    </location>
</feature>